<dbReference type="EMBL" id="UZAH01027155">
    <property type="protein sequence ID" value="VDO89114.1"/>
    <property type="molecule type" value="Genomic_DNA"/>
</dbReference>
<reference evidence="4" key="2">
    <citation type="submission" date="2019-09" db="UniProtKB">
        <authorList>
            <consortium name="WormBaseParasite"/>
        </authorList>
    </citation>
    <scope>IDENTIFICATION</scope>
</reference>
<organism evidence="3 4">
    <name type="scientific">Heligmosomoides polygyrus</name>
    <name type="common">Parasitic roundworm</name>
    <dbReference type="NCBI Taxonomy" id="6339"/>
    <lineage>
        <taxon>Eukaryota</taxon>
        <taxon>Metazoa</taxon>
        <taxon>Ecdysozoa</taxon>
        <taxon>Nematoda</taxon>
        <taxon>Chromadorea</taxon>
        <taxon>Rhabditida</taxon>
        <taxon>Rhabditina</taxon>
        <taxon>Rhabditomorpha</taxon>
        <taxon>Strongyloidea</taxon>
        <taxon>Heligmosomidae</taxon>
        <taxon>Heligmosomoides</taxon>
    </lineage>
</organism>
<proteinExistence type="predicted"/>
<evidence type="ECO:0000313" key="3">
    <source>
        <dbReference type="Proteomes" id="UP000050761"/>
    </source>
</evidence>
<accession>A0A183FTX5</accession>
<dbReference type="Proteomes" id="UP000050761">
    <property type="component" value="Unassembled WGS sequence"/>
</dbReference>
<evidence type="ECO:0000313" key="2">
    <source>
        <dbReference type="EMBL" id="VDO89114.1"/>
    </source>
</evidence>
<feature type="coiled-coil region" evidence="1">
    <location>
        <begin position="16"/>
        <end position="43"/>
    </location>
</feature>
<sequence length="151" mass="16528">MSEDAIEKEVEAMMLLEGEDRTVADLQAQVAGLTEKVRQLAETQAPQAFNLDQLNALMLEVMEQARHDDVCMRVLAKLLAVESTKGNQNQPGTLQTTFGEAMQKVNSNTVPQSVEMVDFDPIAAAEETAARERAAKAAGIPMEITVQEEPR</sequence>
<accession>A0A3P7ZY28</accession>
<protein>
    <submittedName>
        <fullName evidence="4">Nucleotide exchange factor GrpE</fullName>
    </submittedName>
</protein>
<reference evidence="2 3" key="1">
    <citation type="submission" date="2018-11" db="EMBL/GenBank/DDBJ databases">
        <authorList>
            <consortium name="Pathogen Informatics"/>
        </authorList>
    </citation>
    <scope>NUCLEOTIDE SEQUENCE [LARGE SCALE GENOMIC DNA]</scope>
</reference>
<gene>
    <name evidence="2" type="ORF">HPBE_LOCUS11578</name>
</gene>
<keyword evidence="3" id="KW-1185">Reference proteome</keyword>
<dbReference type="AlphaFoldDB" id="A0A183FTX5"/>
<name>A0A183FTX5_HELPZ</name>
<dbReference type="WBParaSite" id="HPBE_0001157701-mRNA-1">
    <property type="protein sequence ID" value="HPBE_0001157701-mRNA-1"/>
    <property type="gene ID" value="HPBE_0001157701"/>
</dbReference>
<evidence type="ECO:0000313" key="4">
    <source>
        <dbReference type="WBParaSite" id="HPBE_0001157701-mRNA-1"/>
    </source>
</evidence>
<keyword evidence="1" id="KW-0175">Coiled coil</keyword>
<evidence type="ECO:0000256" key="1">
    <source>
        <dbReference type="SAM" id="Coils"/>
    </source>
</evidence>